<dbReference type="EMBL" id="KE560636">
    <property type="protein sequence ID" value="EPZ36197.1"/>
    <property type="molecule type" value="Genomic_DNA"/>
</dbReference>
<name>A0A075B4I8_ROZAC</name>
<dbReference type="PANTHER" id="PTHR20978:SF0">
    <property type="entry name" value="SPLICING FACTOR 3B SUBUNIT 5"/>
    <property type="match status" value="1"/>
</dbReference>
<dbReference type="InterPro" id="IPR009846">
    <property type="entry name" value="SF3b5/RDS3-10"/>
</dbReference>
<protein>
    <submittedName>
        <fullName evidence="1">Splicing factor 3B subunit 5/RDS3 complex subunit 10 domain-containing protein</fullName>
    </submittedName>
</protein>
<organism evidence="1 2">
    <name type="scientific">Rozella allomycis (strain CSF55)</name>
    <dbReference type="NCBI Taxonomy" id="988480"/>
    <lineage>
        <taxon>Eukaryota</taxon>
        <taxon>Fungi</taxon>
        <taxon>Fungi incertae sedis</taxon>
        <taxon>Cryptomycota</taxon>
        <taxon>Cryptomycota incertae sedis</taxon>
        <taxon>Rozella</taxon>
    </lineage>
</organism>
<dbReference type="HOGENOM" id="CLU_2198479_0_0_1"/>
<dbReference type="STRING" id="988480.A0A075B4I8"/>
<dbReference type="OrthoDB" id="274726at2759"/>
<keyword evidence="2" id="KW-1185">Reference proteome</keyword>
<dbReference type="AlphaFoldDB" id="A0A075B4I8"/>
<reference evidence="1 2" key="1">
    <citation type="journal article" date="2013" name="Curr. Biol.">
        <title>Shared signatures of parasitism and phylogenomics unite Cryptomycota and microsporidia.</title>
        <authorList>
            <person name="James T.Y."/>
            <person name="Pelin A."/>
            <person name="Bonen L."/>
            <person name="Ahrendt S."/>
            <person name="Sain D."/>
            <person name="Corradi N."/>
            <person name="Stajich J.E."/>
        </authorList>
    </citation>
    <scope>NUCLEOTIDE SEQUENCE [LARGE SCALE GENOMIC DNA]</scope>
    <source>
        <strain evidence="1 2">CSF55</strain>
    </source>
</reference>
<dbReference type="GO" id="GO:0071011">
    <property type="term" value="C:precatalytic spliceosome"/>
    <property type="evidence" value="ECO:0007669"/>
    <property type="project" value="TreeGrafter"/>
</dbReference>
<dbReference type="GO" id="GO:0000398">
    <property type="term" value="P:mRNA splicing, via spliceosome"/>
    <property type="evidence" value="ECO:0007669"/>
    <property type="project" value="TreeGrafter"/>
</dbReference>
<gene>
    <name evidence="1" type="ORF">O9G_002263</name>
</gene>
<evidence type="ECO:0000313" key="1">
    <source>
        <dbReference type="EMBL" id="EPZ36197.1"/>
    </source>
</evidence>
<proteinExistence type="predicted"/>
<sequence>MEHCNILQHILFSTFQVPRHWKYRYHQIVTLSRILNSEWLNTQHRDSLASFVSHQNLLRYFSIAENESIERTRLNLLDKMIQPCGPPPKKTLAQELLNSGIKNESADY</sequence>
<dbReference type="Pfam" id="PF07189">
    <property type="entry name" value="SF3b10"/>
    <property type="match status" value="1"/>
</dbReference>
<dbReference type="PANTHER" id="PTHR20978">
    <property type="entry name" value="SPLICING FACTOR 3B SUBUNIT 5"/>
    <property type="match status" value="1"/>
</dbReference>
<evidence type="ECO:0000313" key="2">
    <source>
        <dbReference type="Proteomes" id="UP000030755"/>
    </source>
</evidence>
<dbReference type="Proteomes" id="UP000030755">
    <property type="component" value="Unassembled WGS sequence"/>
</dbReference>
<accession>A0A075B4I8</accession>
<dbReference type="GO" id="GO:0005686">
    <property type="term" value="C:U2 snRNP"/>
    <property type="evidence" value="ECO:0007669"/>
    <property type="project" value="EnsemblFungi"/>
</dbReference>